<proteinExistence type="inferred from homology"/>
<evidence type="ECO:0000313" key="19">
    <source>
        <dbReference type="RefSeq" id="XP_026756279.2"/>
    </source>
</evidence>
<dbReference type="SUPFAM" id="SSF51182">
    <property type="entry name" value="RmlC-like cupins"/>
    <property type="match status" value="1"/>
</dbReference>
<keyword evidence="9 14" id="KW-0408">Iron</keyword>
<protein>
    <recommendedName>
        <fullName evidence="5">Homogentisate 1,2-dioxygenase</fullName>
        <ecNumber evidence="4">1.13.11.5</ecNumber>
    </recommendedName>
    <alternativeName>
        <fullName evidence="10">Homogentisate oxygenase</fullName>
    </alternativeName>
    <alternativeName>
        <fullName evidence="11">Homogentisic acid oxidase</fullName>
    </alternativeName>
    <alternativeName>
        <fullName evidence="12">Homogentisicase</fullName>
    </alternativeName>
</protein>
<gene>
    <name evidence="19" type="primary">LOC113516110</name>
</gene>
<keyword evidence="8" id="KW-0560">Oxidoreductase</keyword>
<dbReference type="EC" id="1.13.11.5" evidence="4"/>
<evidence type="ECO:0000256" key="13">
    <source>
        <dbReference type="PIRSR" id="PIRSR605708-1"/>
    </source>
</evidence>
<feature type="binding site" evidence="14">
    <location>
        <position position="370"/>
    </location>
    <ligand>
        <name>homogentisate</name>
        <dbReference type="ChEBI" id="CHEBI:16169"/>
    </ligand>
</feature>
<evidence type="ECO:0000256" key="9">
    <source>
        <dbReference type="ARBA" id="ARBA00023004"/>
    </source>
</evidence>
<evidence type="ECO:0000256" key="3">
    <source>
        <dbReference type="ARBA" id="ARBA00007757"/>
    </source>
</evidence>
<evidence type="ECO:0000256" key="8">
    <source>
        <dbReference type="ARBA" id="ARBA00023002"/>
    </source>
</evidence>
<dbReference type="FunCoup" id="A0A6J1WMQ5">
    <property type="interactions" value="46"/>
</dbReference>
<evidence type="ECO:0000256" key="5">
    <source>
        <dbReference type="ARBA" id="ARBA00018757"/>
    </source>
</evidence>
<comment type="similarity">
    <text evidence="3">Belongs to the homogentisate dioxygenase family.</text>
</comment>
<evidence type="ECO:0000256" key="1">
    <source>
        <dbReference type="ARBA" id="ARBA00001962"/>
    </source>
</evidence>
<dbReference type="Pfam" id="PF20510">
    <property type="entry name" value="HgmA_N"/>
    <property type="match status" value="1"/>
</dbReference>
<evidence type="ECO:0000256" key="14">
    <source>
        <dbReference type="PIRSR" id="PIRSR605708-2"/>
    </source>
</evidence>
<sequence>MSELKYLSGFGSEFSSEDPRRPNALPVGQNNPQICPYGLYAEQLSGTAFTAPRHDNKRSWLYRIRPSVIHKPFKRFDASKYLTHNWDEQEPDPNQSRWLPFDLPPPESRVDFVAGLHTVCGAGDARSRHGIAIHVYLCNASMDKSAFYSSDGDLLIVPQKGKLRITTEFGIMEVAPNEIAVVQLGMRFAVAVEGPTRGYILEVFDGHFKLPDLGPIGANGLANPRDFLTPVARYHDEEIPGFKIINKYQGALFVAEQNHSPFDVVAWHGNYVPYKYDLNRFMVINAVTFDHCDPSIFTVLTCPSTKPGVAIADFVIFPPRWSVQEHTFRPPYYHRNCMSEFMGLILGSYEAKEGGFLPGGASLHSMMTPHGPDDKCFNSASFGELIPQKIAVGTQAFMFESSLSLAITKWGAETCQKLDAKYYECWQKLPKLFSDKIKI</sequence>
<feature type="binding site" evidence="14">
    <location>
        <position position="370"/>
    </location>
    <ligand>
        <name>Fe cation</name>
        <dbReference type="ChEBI" id="CHEBI:24875"/>
    </ligand>
</feature>
<keyword evidence="7" id="KW-0223">Dioxygenase</keyword>
<evidence type="ECO:0000259" key="17">
    <source>
        <dbReference type="Pfam" id="PF20510"/>
    </source>
</evidence>
<dbReference type="InterPro" id="IPR046452">
    <property type="entry name" value="HgmA_N"/>
</dbReference>
<dbReference type="PANTHER" id="PTHR11056:SF0">
    <property type="entry name" value="HOMOGENTISATE 1,2-DIOXYGENASE"/>
    <property type="match status" value="1"/>
</dbReference>
<feature type="region of interest" description="Disordered" evidence="15">
    <location>
        <begin position="1"/>
        <end position="26"/>
    </location>
</feature>
<dbReference type="InParanoid" id="A0A6J1WMQ5"/>
<dbReference type="Gene3D" id="2.60.120.10">
    <property type="entry name" value="Jelly Rolls"/>
    <property type="match status" value="1"/>
</dbReference>
<dbReference type="GeneID" id="113516110"/>
<dbReference type="PANTHER" id="PTHR11056">
    <property type="entry name" value="HOMOGENTISATE 1,2-DIOXYGENASE"/>
    <property type="match status" value="1"/>
</dbReference>
<dbReference type="InterPro" id="IPR014710">
    <property type="entry name" value="RmlC-like_jellyroll"/>
</dbReference>
<evidence type="ECO:0000256" key="15">
    <source>
        <dbReference type="SAM" id="MobiDB-lite"/>
    </source>
</evidence>
<feature type="domain" description="Homogentisate 1,2-dioxygenase N-terminal" evidence="17">
    <location>
        <begin position="5"/>
        <end position="278"/>
    </location>
</feature>
<evidence type="ECO:0000313" key="18">
    <source>
        <dbReference type="Proteomes" id="UP001652740"/>
    </source>
</evidence>
<dbReference type="RefSeq" id="XP_026756279.2">
    <property type="nucleotide sequence ID" value="XM_026900478.3"/>
</dbReference>
<comment type="cofactor">
    <cofactor evidence="1 14">
        <name>Fe cation</name>
        <dbReference type="ChEBI" id="CHEBI:24875"/>
    </cofactor>
</comment>
<evidence type="ECO:0000256" key="4">
    <source>
        <dbReference type="ARBA" id="ARBA00013127"/>
    </source>
</evidence>
<reference evidence="19" key="1">
    <citation type="submission" date="2025-08" db="UniProtKB">
        <authorList>
            <consortium name="RefSeq"/>
        </authorList>
    </citation>
    <scope>IDENTIFICATION</scope>
    <source>
        <tissue evidence="19">Whole larvae</tissue>
    </source>
</reference>
<dbReference type="GO" id="GO:0006559">
    <property type="term" value="P:L-phenylalanine catabolic process"/>
    <property type="evidence" value="ECO:0007669"/>
    <property type="project" value="UniProtKB-UniPathway"/>
</dbReference>
<dbReference type="KEGG" id="gmw:113516110"/>
<dbReference type="Pfam" id="PF04209">
    <property type="entry name" value="HgmA_C"/>
    <property type="match status" value="1"/>
</dbReference>
<dbReference type="GO" id="GO:0004411">
    <property type="term" value="F:homogentisate 1,2-dioxygenase activity"/>
    <property type="evidence" value="ECO:0007669"/>
    <property type="project" value="UniProtKB-EC"/>
</dbReference>
<feature type="domain" description="Homogentisate 1,2-dioxygenase C-terminal" evidence="16">
    <location>
        <begin position="280"/>
        <end position="431"/>
    </location>
</feature>
<evidence type="ECO:0000256" key="11">
    <source>
        <dbReference type="ARBA" id="ARBA00030437"/>
    </source>
</evidence>
<feature type="binding site" evidence="14">
    <location>
        <position position="334"/>
    </location>
    <ligand>
        <name>Fe cation</name>
        <dbReference type="ChEBI" id="CHEBI:24875"/>
    </ligand>
</feature>
<dbReference type="InterPro" id="IPR011051">
    <property type="entry name" value="RmlC_Cupin_sf"/>
</dbReference>
<keyword evidence="18" id="KW-1185">Reference proteome</keyword>
<dbReference type="NCBIfam" id="TIGR01015">
    <property type="entry name" value="hmgA"/>
    <property type="match status" value="1"/>
</dbReference>
<evidence type="ECO:0000256" key="12">
    <source>
        <dbReference type="ARBA" id="ARBA00033225"/>
    </source>
</evidence>
<feature type="binding site" evidence="14">
    <location>
        <position position="349"/>
    </location>
    <ligand>
        <name>homogentisate</name>
        <dbReference type="ChEBI" id="CHEBI:16169"/>
    </ligand>
</feature>
<dbReference type="UniPathway" id="UPA00139">
    <property type="reaction ID" value="UER00339"/>
</dbReference>
<dbReference type="AlphaFoldDB" id="A0A6J1WMQ5"/>
<dbReference type="CDD" id="cd07000">
    <property type="entry name" value="cupin_HGO_N"/>
    <property type="match status" value="1"/>
</dbReference>
<comment type="pathway">
    <text evidence="2">Amino-acid degradation; L-phenylalanine degradation; acetoacetate and fumarate from L-phenylalanine: step 4/6.</text>
</comment>
<dbReference type="GO" id="GO:0006572">
    <property type="term" value="P:L-tyrosine catabolic process"/>
    <property type="evidence" value="ECO:0007669"/>
    <property type="project" value="UniProtKB-KW"/>
</dbReference>
<feature type="active site" description="Proton acceptor" evidence="13">
    <location>
        <position position="291"/>
    </location>
</feature>
<name>A0A6J1WMQ5_GALME</name>
<dbReference type="Proteomes" id="UP001652740">
    <property type="component" value="Unplaced"/>
</dbReference>
<evidence type="ECO:0000256" key="7">
    <source>
        <dbReference type="ARBA" id="ARBA00022964"/>
    </source>
</evidence>
<evidence type="ECO:0000259" key="16">
    <source>
        <dbReference type="Pfam" id="PF04209"/>
    </source>
</evidence>
<organism evidence="18 19">
    <name type="scientific">Galleria mellonella</name>
    <name type="common">Greater wax moth</name>
    <dbReference type="NCBI Taxonomy" id="7137"/>
    <lineage>
        <taxon>Eukaryota</taxon>
        <taxon>Metazoa</taxon>
        <taxon>Ecdysozoa</taxon>
        <taxon>Arthropoda</taxon>
        <taxon>Hexapoda</taxon>
        <taxon>Insecta</taxon>
        <taxon>Pterygota</taxon>
        <taxon>Neoptera</taxon>
        <taxon>Endopterygota</taxon>
        <taxon>Lepidoptera</taxon>
        <taxon>Glossata</taxon>
        <taxon>Ditrysia</taxon>
        <taxon>Pyraloidea</taxon>
        <taxon>Pyralidae</taxon>
        <taxon>Galleriinae</taxon>
        <taxon>Galleria</taxon>
    </lineage>
</organism>
<evidence type="ECO:0000256" key="10">
    <source>
        <dbReference type="ARBA" id="ARBA00030235"/>
    </source>
</evidence>
<evidence type="ECO:0000256" key="6">
    <source>
        <dbReference type="ARBA" id="ARBA00022723"/>
    </source>
</evidence>
<dbReference type="InterPro" id="IPR005708">
    <property type="entry name" value="Homogentis_dOase"/>
</dbReference>
<accession>A0A6J1WMQ5</accession>
<keyword evidence="6 14" id="KW-0479">Metal-binding</keyword>
<dbReference type="GO" id="GO:0046872">
    <property type="term" value="F:metal ion binding"/>
    <property type="evidence" value="ECO:0007669"/>
    <property type="project" value="UniProtKB-KW"/>
</dbReference>
<dbReference type="InterPro" id="IPR046451">
    <property type="entry name" value="HgmA_C"/>
</dbReference>
<feature type="binding site" evidence="14">
    <location>
        <position position="340"/>
    </location>
    <ligand>
        <name>Fe cation</name>
        <dbReference type="ChEBI" id="CHEBI:24875"/>
    </ligand>
</feature>
<dbReference type="GO" id="GO:0005737">
    <property type="term" value="C:cytoplasm"/>
    <property type="evidence" value="ECO:0007669"/>
    <property type="project" value="TreeGrafter"/>
</dbReference>
<evidence type="ECO:0000256" key="2">
    <source>
        <dbReference type="ARBA" id="ARBA00004704"/>
    </source>
</evidence>